<feature type="domain" description="N-acetylmuramoyl-L-alanine amidase" evidence="8">
    <location>
        <begin position="18"/>
        <end position="156"/>
    </location>
</feature>
<evidence type="ECO:0000313" key="10">
    <source>
        <dbReference type="Proteomes" id="UP001152875"/>
    </source>
</evidence>
<dbReference type="InterPro" id="IPR036505">
    <property type="entry name" value="Amidase/PGRP_sf"/>
</dbReference>
<dbReference type="GO" id="GO:0009254">
    <property type="term" value="P:peptidoglycan turnover"/>
    <property type="evidence" value="ECO:0007669"/>
    <property type="project" value="TreeGrafter"/>
</dbReference>
<dbReference type="CDD" id="cd06583">
    <property type="entry name" value="PGRP"/>
    <property type="match status" value="1"/>
</dbReference>
<dbReference type="InterPro" id="IPR051206">
    <property type="entry name" value="NAMLAA_amidase_2"/>
</dbReference>
<dbReference type="GO" id="GO:0009253">
    <property type="term" value="P:peptidoglycan catabolic process"/>
    <property type="evidence" value="ECO:0007669"/>
    <property type="project" value="InterPro"/>
</dbReference>
<gene>
    <name evidence="9" type="ORF">NOL13_00310</name>
</gene>
<evidence type="ECO:0000256" key="3">
    <source>
        <dbReference type="ARBA" id="ARBA00011901"/>
    </source>
</evidence>
<evidence type="ECO:0000256" key="2">
    <source>
        <dbReference type="ARBA" id="ARBA00007553"/>
    </source>
</evidence>
<accession>A0A9X4MPK8</accession>
<comment type="caution">
    <text evidence="9">The sequence shown here is derived from an EMBL/GenBank/DDBJ whole genome shotgun (WGS) entry which is preliminary data.</text>
</comment>
<keyword evidence="7" id="KW-0961">Cell wall biogenesis/degradation</keyword>
<dbReference type="Gene3D" id="3.40.80.10">
    <property type="entry name" value="Peptidoglycan recognition protein-like"/>
    <property type="match status" value="1"/>
</dbReference>
<dbReference type="GO" id="GO:0030420">
    <property type="term" value="P:establishment of competence for transformation"/>
    <property type="evidence" value="ECO:0007669"/>
    <property type="project" value="UniProtKB-KW"/>
</dbReference>
<dbReference type="RefSeq" id="WP_222336508.1">
    <property type="nucleotide sequence ID" value="NZ_CP082204.1"/>
</dbReference>
<organism evidence="9 10">
    <name type="scientific">Streptococcus suis</name>
    <dbReference type="NCBI Taxonomy" id="1307"/>
    <lineage>
        <taxon>Bacteria</taxon>
        <taxon>Bacillati</taxon>
        <taxon>Bacillota</taxon>
        <taxon>Bacilli</taxon>
        <taxon>Lactobacillales</taxon>
        <taxon>Streptococcaceae</taxon>
        <taxon>Streptococcus</taxon>
    </lineage>
</organism>
<dbReference type="AlphaFoldDB" id="A0A9X4MPK8"/>
<dbReference type="EC" id="3.5.1.28" evidence="3"/>
<sequence length="255" mass="28315">MSNLGLKMVQMLVPSEKQDIKCPYTMTAEYITIHNTANNASALAEISYMVGNGNEVSYHWAVDDVQAIQAIPHNRNAWHCGDGGSGNGNRKSIGIEICYSLTPGHPNYAKSEDNGAKLTAIILHQMGWGVDRIRKHQDWSGKYCPHRILDNGNWVGFKQKVQSYLDQLKNGAQAPEEKKVEEQDMFTISAPGRGIALVAGGTFYALLDAKDPVAFWDKGVPHMQISQATFDNFQHKSNLDRLDDETVNKLIKGLK</sequence>
<name>A0A9X4MPK8_STRSU</name>
<dbReference type="SMART" id="SM00644">
    <property type="entry name" value="Ami_2"/>
    <property type="match status" value="1"/>
</dbReference>
<dbReference type="Pfam" id="PF01510">
    <property type="entry name" value="Amidase_2"/>
    <property type="match status" value="1"/>
</dbReference>
<evidence type="ECO:0000256" key="7">
    <source>
        <dbReference type="ARBA" id="ARBA00023316"/>
    </source>
</evidence>
<dbReference type="PANTHER" id="PTHR30417">
    <property type="entry name" value="N-ACETYLMURAMOYL-L-ALANINE AMIDASE AMID"/>
    <property type="match status" value="1"/>
</dbReference>
<evidence type="ECO:0000313" key="9">
    <source>
        <dbReference type="EMBL" id="MDG4525862.1"/>
    </source>
</evidence>
<keyword evidence="5" id="KW-0749">Sporulation</keyword>
<dbReference type="SUPFAM" id="SSF55846">
    <property type="entry name" value="N-acetylmuramoyl-L-alanine amidase-like"/>
    <property type="match status" value="1"/>
</dbReference>
<evidence type="ECO:0000256" key="6">
    <source>
        <dbReference type="ARBA" id="ARBA00023287"/>
    </source>
</evidence>
<evidence type="ECO:0000256" key="5">
    <source>
        <dbReference type="ARBA" id="ARBA00022969"/>
    </source>
</evidence>
<dbReference type="InterPro" id="IPR002502">
    <property type="entry name" value="Amidase_domain"/>
</dbReference>
<dbReference type="GO" id="GO:0008745">
    <property type="term" value="F:N-acetylmuramoyl-L-alanine amidase activity"/>
    <property type="evidence" value="ECO:0007669"/>
    <property type="project" value="UniProtKB-EC"/>
</dbReference>
<dbReference type="PANTHER" id="PTHR30417:SF11">
    <property type="entry name" value="N-ACETYLMURAMOYL-L-ALANINE AMIDASE XLYA"/>
    <property type="match status" value="1"/>
</dbReference>
<evidence type="ECO:0000259" key="8">
    <source>
        <dbReference type="SMART" id="SM00644"/>
    </source>
</evidence>
<keyword evidence="6" id="KW-0178">Competence</keyword>
<evidence type="ECO:0000256" key="4">
    <source>
        <dbReference type="ARBA" id="ARBA00022801"/>
    </source>
</evidence>
<reference evidence="9" key="1">
    <citation type="submission" date="2022-07" db="EMBL/GenBank/DDBJ databases">
        <title>Whole Genome Sequencing of Streptococcus suis.</title>
        <authorList>
            <person name="Dai X."/>
            <person name="Huang J."/>
            <person name="Wang L."/>
        </authorList>
    </citation>
    <scope>NUCLEOTIDE SEQUENCE</scope>
    <source>
        <strain evidence="9">XNB2</strain>
    </source>
</reference>
<evidence type="ECO:0000256" key="1">
    <source>
        <dbReference type="ARBA" id="ARBA00001561"/>
    </source>
</evidence>
<comment type="catalytic activity">
    <reaction evidence="1">
        <text>Hydrolyzes the link between N-acetylmuramoyl residues and L-amino acid residues in certain cell-wall glycopeptides.</text>
        <dbReference type="EC" id="3.5.1.28"/>
    </reaction>
</comment>
<protein>
    <recommendedName>
        <fullName evidence="3">N-acetylmuramoyl-L-alanine amidase</fullName>
        <ecNumber evidence="3">3.5.1.28</ecNumber>
    </recommendedName>
</protein>
<proteinExistence type="inferred from homology"/>
<dbReference type="EMBL" id="JANFMP010000001">
    <property type="protein sequence ID" value="MDG4525862.1"/>
    <property type="molecule type" value="Genomic_DNA"/>
</dbReference>
<dbReference type="GO" id="GO:0071555">
    <property type="term" value="P:cell wall organization"/>
    <property type="evidence" value="ECO:0007669"/>
    <property type="project" value="UniProtKB-KW"/>
</dbReference>
<comment type="similarity">
    <text evidence="2">Belongs to the N-acetylmuramoyl-L-alanine amidase 2 family.</text>
</comment>
<keyword evidence="4 9" id="KW-0378">Hydrolase</keyword>
<dbReference type="GO" id="GO:0030435">
    <property type="term" value="P:sporulation resulting in formation of a cellular spore"/>
    <property type="evidence" value="ECO:0007669"/>
    <property type="project" value="UniProtKB-KW"/>
</dbReference>
<dbReference type="Proteomes" id="UP001152875">
    <property type="component" value="Unassembled WGS sequence"/>
</dbReference>